<proteinExistence type="predicted"/>
<accession>A0A8H5CUV6</accession>
<evidence type="ECO:0000313" key="2">
    <source>
        <dbReference type="Proteomes" id="UP000559027"/>
    </source>
</evidence>
<name>A0A8H5CUV6_9AGAR</name>
<evidence type="ECO:0000313" key="1">
    <source>
        <dbReference type="EMBL" id="KAF5348454.1"/>
    </source>
</evidence>
<protein>
    <submittedName>
        <fullName evidence="1">Uncharacterized protein</fullName>
    </submittedName>
</protein>
<comment type="caution">
    <text evidence="1">The sequence shown here is derived from an EMBL/GenBank/DDBJ whole genome shotgun (WGS) entry which is preliminary data.</text>
</comment>
<dbReference type="OrthoDB" id="3026898at2759"/>
<dbReference type="Proteomes" id="UP000559027">
    <property type="component" value="Unassembled WGS sequence"/>
</dbReference>
<organism evidence="1 2">
    <name type="scientific">Leucocoprinus leucothites</name>
    <dbReference type="NCBI Taxonomy" id="201217"/>
    <lineage>
        <taxon>Eukaryota</taxon>
        <taxon>Fungi</taxon>
        <taxon>Dikarya</taxon>
        <taxon>Basidiomycota</taxon>
        <taxon>Agaricomycotina</taxon>
        <taxon>Agaricomycetes</taxon>
        <taxon>Agaricomycetidae</taxon>
        <taxon>Agaricales</taxon>
        <taxon>Agaricineae</taxon>
        <taxon>Agaricaceae</taxon>
        <taxon>Leucocoprinus</taxon>
    </lineage>
</organism>
<gene>
    <name evidence="1" type="ORF">D9756_009550</name>
</gene>
<sequence length="318" mass="35448">MSDPPSLVVSYLKLPPDEELFLRIRDLFQTIMEKLDHLILVLVSAQDTQPFSEIEEALEDLQKAAGAHCLKGQDVALSCRFYGRSMLKLVDTLPASSNDDEFLSRVGAFSIRCESIIKDCDASMEGMEELSHKIPITVSRIKVALEEGDRSREHLVFTEANSQVVNDLIQTVRDCPAAFLPVKEYFQEARKHFQDKESFRVNAPSKEEINIMRQRWTTFTASMEGISRTIGLLRSKIATGPDILNAPGLLDALNAQSSGAASSPGIKTPPVTRKAILNASTADFQAVSPDATTPSRTKTSWWRRALSRLIPKFLRRPD</sequence>
<reference evidence="1 2" key="1">
    <citation type="journal article" date="2020" name="ISME J.">
        <title>Uncovering the hidden diversity of litter-decomposition mechanisms in mushroom-forming fungi.</title>
        <authorList>
            <person name="Floudas D."/>
            <person name="Bentzer J."/>
            <person name="Ahren D."/>
            <person name="Johansson T."/>
            <person name="Persson P."/>
            <person name="Tunlid A."/>
        </authorList>
    </citation>
    <scope>NUCLEOTIDE SEQUENCE [LARGE SCALE GENOMIC DNA]</scope>
    <source>
        <strain evidence="1 2">CBS 146.42</strain>
    </source>
</reference>
<keyword evidence="2" id="KW-1185">Reference proteome</keyword>
<dbReference type="EMBL" id="JAACJO010000019">
    <property type="protein sequence ID" value="KAF5348454.1"/>
    <property type="molecule type" value="Genomic_DNA"/>
</dbReference>
<dbReference type="AlphaFoldDB" id="A0A8H5CUV6"/>